<protein>
    <submittedName>
        <fullName evidence="3">CPSF30 protein</fullName>
    </submittedName>
</protein>
<organism evidence="3 4">
    <name type="scientific">Symbiodinium pilosum</name>
    <name type="common">Dinoflagellate</name>
    <dbReference type="NCBI Taxonomy" id="2952"/>
    <lineage>
        <taxon>Eukaryota</taxon>
        <taxon>Sar</taxon>
        <taxon>Alveolata</taxon>
        <taxon>Dinophyceae</taxon>
        <taxon>Suessiales</taxon>
        <taxon>Symbiodiniaceae</taxon>
        <taxon>Symbiodinium</taxon>
    </lineage>
</organism>
<proteinExistence type="predicted"/>
<evidence type="ECO:0000313" key="3">
    <source>
        <dbReference type="EMBL" id="CAE7214320.1"/>
    </source>
</evidence>
<dbReference type="Proteomes" id="UP000649617">
    <property type="component" value="Unassembled WGS sequence"/>
</dbReference>
<comment type="caution">
    <text evidence="3">The sequence shown here is derived from an EMBL/GenBank/DDBJ whole genome shotgun (WGS) entry which is preliminary data.</text>
</comment>
<evidence type="ECO:0000256" key="1">
    <source>
        <dbReference type="SAM" id="MobiDB-lite"/>
    </source>
</evidence>
<dbReference type="PROSITE" id="PS50882">
    <property type="entry name" value="YTH"/>
    <property type="match status" value="1"/>
</dbReference>
<keyword evidence="4" id="KW-1185">Reference proteome</keyword>
<dbReference type="InterPro" id="IPR007275">
    <property type="entry name" value="YTH_domain"/>
</dbReference>
<evidence type="ECO:0000313" key="4">
    <source>
        <dbReference type="Proteomes" id="UP000649617"/>
    </source>
</evidence>
<gene>
    <name evidence="3" type="primary">CPSF30</name>
    <name evidence="3" type="ORF">SPIL2461_LOCUS2492</name>
</gene>
<dbReference type="EMBL" id="CAJNIZ010002770">
    <property type="protein sequence ID" value="CAE7214320.1"/>
    <property type="molecule type" value="Genomic_DNA"/>
</dbReference>
<accession>A0A812K2F5</accession>
<feature type="domain" description="YTH" evidence="2">
    <location>
        <begin position="54"/>
        <end position="74"/>
    </location>
</feature>
<evidence type="ECO:0000259" key="2">
    <source>
        <dbReference type="PROSITE" id="PS50882"/>
    </source>
</evidence>
<dbReference type="AlphaFoldDB" id="A0A812K2F5"/>
<dbReference type="OrthoDB" id="6103986at2759"/>
<feature type="non-terminal residue" evidence="3">
    <location>
        <position position="1"/>
    </location>
</feature>
<feature type="region of interest" description="Disordered" evidence="1">
    <location>
        <begin position="1"/>
        <end position="54"/>
    </location>
</feature>
<reference evidence="3" key="1">
    <citation type="submission" date="2021-02" db="EMBL/GenBank/DDBJ databases">
        <authorList>
            <person name="Dougan E. K."/>
            <person name="Rhodes N."/>
            <person name="Thang M."/>
            <person name="Chan C."/>
        </authorList>
    </citation>
    <scope>NUCLEOTIDE SEQUENCE</scope>
</reference>
<dbReference type="GO" id="GO:0003723">
    <property type="term" value="F:RNA binding"/>
    <property type="evidence" value="ECO:0007669"/>
    <property type="project" value="InterPro"/>
</dbReference>
<sequence>MDLSFASLSADPDDWDEEAPPPPRTQARGAPSSPVRVQSPRGPPPSKIHGHPGTRYFVIKSSSHKNLVLSIEHK</sequence>
<name>A0A812K2F5_SYMPI</name>